<dbReference type="InterPro" id="IPR054851">
    <property type="entry name" value="Isoprenylcys_mtase"/>
</dbReference>
<proteinExistence type="predicted"/>
<keyword evidence="2 5" id="KW-0812">Transmembrane</keyword>
<evidence type="ECO:0000256" key="3">
    <source>
        <dbReference type="ARBA" id="ARBA00022989"/>
    </source>
</evidence>
<dbReference type="RefSeq" id="WP_166180709.1">
    <property type="nucleotide sequence ID" value="NZ_CP045120.1"/>
</dbReference>
<gene>
    <name evidence="6" type="ORF">GBA63_22225</name>
</gene>
<evidence type="ECO:0000313" key="7">
    <source>
        <dbReference type="Proteomes" id="UP000501452"/>
    </source>
</evidence>
<keyword evidence="4 5" id="KW-0472">Membrane</keyword>
<dbReference type="Gene3D" id="1.20.120.1630">
    <property type="match status" value="1"/>
</dbReference>
<evidence type="ECO:0000256" key="4">
    <source>
        <dbReference type="ARBA" id="ARBA00023136"/>
    </source>
</evidence>
<feature type="transmembrane region" description="Helical" evidence="5">
    <location>
        <begin position="77"/>
        <end position="93"/>
    </location>
</feature>
<dbReference type="KEGG" id="rub:GBA63_22225"/>
<dbReference type="Proteomes" id="UP000501452">
    <property type="component" value="Plasmid unnamed1"/>
</dbReference>
<dbReference type="InterPro" id="IPR007269">
    <property type="entry name" value="ICMT_MeTrfase"/>
</dbReference>
<feature type="transmembrane region" description="Helical" evidence="5">
    <location>
        <begin position="45"/>
        <end position="65"/>
    </location>
</feature>
<dbReference type="Pfam" id="PF04140">
    <property type="entry name" value="ICMT"/>
    <property type="match status" value="1"/>
</dbReference>
<dbReference type="PANTHER" id="PTHR12714:SF9">
    <property type="entry name" value="PROTEIN-S-ISOPRENYLCYSTEINE O-METHYLTRANSFERASE"/>
    <property type="match status" value="1"/>
</dbReference>
<evidence type="ECO:0000256" key="2">
    <source>
        <dbReference type="ARBA" id="ARBA00022692"/>
    </source>
</evidence>
<keyword evidence="7" id="KW-1185">Reference proteome</keyword>
<comment type="subcellular location">
    <subcellularLocation>
        <location evidence="1">Membrane</location>
        <topology evidence="1">Multi-pass membrane protein</topology>
    </subcellularLocation>
</comment>
<dbReference type="GO" id="GO:0016020">
    <property type="term" value="C:membrane"/>
    <property type="evidence" value="ECO:0007669"/>
    <property type="project" value="UniProtKB-SubCell"/>
</dbReference>
<accession>A0A6G8QG24</accession>
<keyword evidence="6" id="KW-0614">Plasmid</keyword>
<dbReference type="PANTHER" id="PTHR12714">
    <property type="entry name" value="PROTEIN-S ISOPRENYLCYSTEINE O-METHYLTRANSFERASE"/>
    <property type="match status" value="1"/>
</dbReference>
<feature type="transmembrane region" description="Helical" evidence="5">
    <location>
        <begin position="141"/>
        <end position="161"/>
    </location>
</feature>
<reference evidence="6 7" key="1">
    <citation type="submission" date="2019-10" db="EMBL/GenBank/DDBJ databases">
        <title>Rubrobacter sp nov SCSIO 52090 isolated from a deep-sea sediment in the South China Sea.</title>
        <authorList>
            <person name="Chen R.W."/>
        </authorList>
    </citation>
    <scope>NUCLEOTIDE SEQUENCE [LARGE SCALE GENOMIC DNA]</scope>
    <source>
        <strain evidence="6 7">SCSIO 52909</strain>
        <plasmid evidence="6 7">unnamed1</plasmid>
    </source>
</reference>
<dbReference type="EMBL" id="CP045120">
    <property type="protein sequence ID" value="QIN85420.1"/>
    <property type="molecule type" value="Genomic_DNA"/>
</dbReference>
<protein>
    <submittedName>
        <fullName evidence="6">DUF1295 domain-containing protein</fullName>
    </submittedName>
</protein>
<dbReference type="NCBIfam" id="NF040696">
    <property type="entry name" value="isopcys_mtase"/>
    <property type="match status" value="1"/>
</dbReference>
<keyword evidence="3 5" id="KW-1133">Transmembrane helix</keyword>
<evidence type="ECO:0000256" key="5">
    <source>
        <dbReference type="SAM" id="Phobius"/>
    </source>
</evidence>
<evidence type="ECO:0000256" key="1">
    <source>
        <dbReference type="ARBA" id="ARBA00004141"/>
    </source>
</evidence>
<name>A0A6G8QG24_9ACTN</name>
<evidence type="ECO:0000313" key="6">
    <source>
        <dbReference type="EMBL" id="QIN85420.1"/>
    </source>
</evidence>
<sequence length="203" mass="23307">MERSTFKIVYGIGVFSMTLTRLPYWRRARTVRIVVDRKTARERSLLALLAAGMGVLPAVYVFTPLLDFADYRLRSRAGWTGAGIFAFALWLFWRAHAALGPYWSDSLQLREGHPLITSGIYGYVRHPMYAFGWLWGIAQALLLQNWIAGLSGLASFAPLYLSRVPREERMMLDRFGEEYRAYMNRTGRIIPRVKSGYEDTEPS</sequence>
<organism evidence="6 7">
    <name type="scientific">Rubrobacter tropicus</name>
    <dbReference type="NCBI Taxonomy" id="2653851"/>
    <lineage>
        <taxon>Bacteria</taxon>
        <taxon>Bacillati</taxon>
        <taxon>Actinomycetota</taxon>
        <taxon>Rubrobacteria</taxon>
        <taxon>Rubrobacterales</taxon>
        <taxon>Rubrobacteraceae</taxon>
        <taxon>Rubrobacter</taxon>
    </lineage>
</organism>
<geneLocation type="plasmid" evidence="6 7">
    <name>unnamed1</name>
</geneLocation>
<feature type="transmembrane region" description="Helical" evidence="5">
    <location>
        <begin position="6"/>
        <end position="24"/>
    </location>
</feature>
<dbReference type="GO" id="GO:0004671">
    <property type="term" value="F:protein C-terminal S-isoprenylcysteine carboxyl O-methyltransferase activity"/>
    <property type="evidence" value="ECO:0007669"/>
    <property type="project" value="InterPro"/>
</dbReference>
<dbReference type="AlphaFoldDB" id="A0A6G8QG24"/>